<feature type="region of interest" description="Disordered" evidence="2">
    <location>
        <begin position="588"/>
        <end position="648"/>
    </location>
</feature>
<evidence type="ECO:0000256" key="2">
    <source>
        <dbReference type="SAM" id="MobiDB-lite"/>
    </source>
</evidence>
<comment type="caution">
    <text evidence="5">The sequence shown here is derived from an EMBL/GenBank/DDBJ whole genome shotgun (WGS) entry which is preliminary data.</text>
</comment>
<name>A0A5S3PQN7_9FLAO</name>
<feature type="compositionally biased region" description="Acidic residues" evidence="2">
    <location>
        <begin position="593"/>
        <end position="648"/>
    </location>
</feature>
<feature type="chain" id="PRO_5024284895" evidence="3">
    <location>
        <begin position="36"/>
        <end position="734"/>
    </location>
</feature>
<dbReference type="GO" id="GO:0008237">
    <property type="term" value="F:metallopeptidase activity"/>
    <property type="evidence" value="ECO:0007669"/>
    <property type="project" value="InterPro"/>
</dbReference>
<protein>
    <submittedName>
        <fullName evidence="5">T9SS type A sorting domain-containing protein</fullName>
    </submittedName>
</protein>
<dbReference type="InterPro" id="IPR026444">
    <property type="entry name" value="Secre_tail"/>
</dbReference>
<evidence type="ECO:0000313" key="6">
    <source>
        <dbReference type="Proteomes" id="UP000310314"/>
    </source>
</evidence>
<dbReference type="SUPFAM" id="SSF55486">
    <property type="entry name" value="Metalloproteases ('zincins'), catalytic domain"/>
    <property type="match status" value="1"/>
</dbReference>
<dbReference type="Pfam" id="PF18962">
    <property type="entry name" value="Por_Secre_tail"/>
    <property type="match status" value="1"/>
</dbReference>
<organism evidence="5 6">
    <name type="scientific">Maribacter algarum</name>
    <name type="common">ex Zhang et al. 2020</name>
    <dbReference type="NCBI Taxonomy" id="2578118"/>
    <lineage>
        <taxon>Bacteria</taxon>
        <taxon>Pseudomonadati</taxon>
        <taxon>Bacteroidota</taxon>
        <taxon>Flavobacteriia</taxon>
        <taxon>Flavobacteriales</taxon>
        <taxon>Flavobacteriaceae</taxon>
        <taxon>Maribacter</taxon>
    </lineage>
</organism>
<dbReference type="Gene3D" id="3.40.390.10">
    <property type="entry name" value="Collagenase (Catalytic Domain)"/>
    <property type="match status" value="1"/>
</dbReference>
<evidence type="ECO:0000313" key="5">
    <source>
        <dbReference type="EMBL" id="TMM55975.1"/>
    </source>
</evidence>
<keyword evidence="6" id="KW-1185">Reference proteome</keyword>
<dbReference type="InterPro" id="IPR024079">
    <property type="entry name" value="MetalloPept_cat_dom_sf"/>
</dbReference>
<dbReference type="NCBIfam" id="TIGR04183">
    <property type="entry name" value="Por_Secre_tail"/>
    <property type="match status" value="1"/>
</dbReference>
<feature type="domain" description="Secretion system C-terminal sorting" evidence="4">
    <location>
        <begin position="663"/>
        <end position="732"/>
    </location>
</feature>
<dbReference type="EMBL" id="VATY01000003">
    <property type="protein sequence ID" value="TMM55975.1"/>
    <property type="molecule type" value="Genomic_DNA"/>
</dbReference>
<dbReference type="OrthoDB" id="1305741at2"/>
<evidence type="ECO:0000256" key="3">
    <source>
        <dbReference type="SAM" id="SignalP"/>
    </source>
</evidence>
<dbReference type="Pfam" id="PF13582">
    <property type="entry name" value="Reprolysin_3"/>
    <property type="match status" value="1"/>
</dbReference>
<feature type="signal peptide" evidence="3">
    <location>
        <begin position="1"/>
        <end position="35"/>
    </location>
</feature>
<evidence type="ECO:0000256" key="1">
    <source>
        <dbReference type="ARBA" id="ARBA00022729"/>
    </source>
</evidence>
<dbReference type="AlphaFoldDB" id="A0A5S3PQN7"/>
<accession>A0A5S3PQN7</accession>
<dbReference type="Proteomes" id="UP000310314">
    <property type="component" value="Unassembled WGS sequence"/>
</dbReference>
<proteinExistence type="predicted"/>
<sequence>MIFNKRFRIKNYRIKTFFKTSILLKFVLLSNLVCGQTTYNSQYIVNMPNELGELYNFQSSNKIQQSFRMNMDDVNATSAAIQYLLLNTDNKSPGVNFGQLRINFYEGTIGNIGPLIYTQPYTFEFIDVEIGFAYPPEGTKIYTITGNLELDAGMDYVLEIEAPVDYDSPWFGFKTTQSDIGSSNLGNRDIWMKLYGSVTTNTNTSITVASDENSKYYLDTYSNFFSTKLLNKFEPENVRINSSLAGNLEYRSSNDSTLRVEIIEQESGVNDKIELMGLDDGKALVYIVHENDTISHLNTTITTKRIVPISYQYIKYPGESTHDFQTAFTPITERVSDMYNLANVSLNFTDQGIIEYEWDLNGDGGSYTLNREEYLSAADQVINSNSYFSNLFILRHNKTDSYFGGSNGGGSSFGFGQEATPPRYGWVAFHLFRTNKSLGGTLAHELGHNFGLSHYSSNNALGIEASNDLFNLMRTGRQKNFIYDFQWDIIHSTIKFLETQDELNDTRNTALVNNFEDTNIETGITNFQLTATTNSDSEIVYKLVSGNNISVDKTGNIQILNEGEAEIMAYTYATEEYLATSEKITITVGNLSDVEEEEEEIEEEEEEEEEEEIEEEEEVVNEEEIEEEEEVEEESETIESEEEDVNIDEVEDIESEEDRLIEIYPNPTEGLLNIDLKTTENVSIRIFDAKGKIIYEKQSFNTTSQKIMLNESSGLYFVKVFTANEAKTYKLILK</sequence>
<evidence type="ECO:0000259" key="4">
    <source>
        <dbReference type="Pfam" id="PF18962"/>
    </source>
</evidence>
<keyword evidence="1 3" id="KW-0732">Signal</keyword>
<reference evidence="5 6" key="1">
    <citation type="submission" date="2019-05" db="EMBL/GenBank/DDBJ databases">
        <authorList>
            <person name="Zhang J.-Y."/>
            <person name="Feg X."/>
            <person name="Du Z.-J."/>
        </authorList>
    </citation>
    <scope>NUCLEOTIDE SEQUENCE [LARGE SCALE GENOMIC DNA]</scope>
    <source>
        <strain evidence="5 6">RZ26</strain>
    </source>
</reference>
<gene>
    <name evidence="5" type="ORF">FEE95_15140</name>
</gene>